<dbReference type="Gene3D" id="3.10.180.10">
    <property type="entry name" value="2,3-Dihydroxybiphenyl 1,2-Dioxygenase, domain 1"/>
    <property type="match status" value="1"/>
</dbReference>
<proteinExistence type="predicted"/>
<evidence type="ECO:0000313" key="3">
    <source>
        <dbReference type="Proteomes" id="UP000019277"/>
    </source>
</evidence>
<dbReference type="eggNOG" id="COG0346">
    <property type="taxonomic scope" value="Bacteria"/>
</dbReference>
<dbReference type="InterPro" id="IPR029068">
    <property type="entry name" value="Glyas_Bleomycin-R_OHBP_Dase"/>
</dbReference>
<dbReference type="PANTHER" id="PTHR35908:SF1">
    <property type="entry name" value="CONSERVED PROTEIN"/>
    <property type="match status" value="1"/>
</dbReference>
<dbReference type="Proteomes" id="UP000019277">
    <property type="component" value="Unassembled WGS sequence"/>
</dbReference>
<dbReference type="AlphaFoldDB" id="W7IV05"/>
<name>W7IV05_9PSEU</name>
<keyword evidence="3" id="KW-1185">Reference proteome</keyword>
<sequence>MAIRIDLTLDCAQPTPLAAFYKAAFGYEDEPPPAPFTTREEWVASFPEDPHDDADDGAWLHDPEGVGPRIFFQQVKQPKVEKVRLHLDFRVAGTGTPQERWARIRAAAERIEGSGARRLAEFDGHHVVLADPEGNEFCLG</sequence>
<feature type="domain" description="Glyoxalase-like" evidence="1">
    <location>
        <begin position="7"/>
        <end position="139"/>
    </location>
</feature>
<dbReference type="OrthoDB" id="3212826at2"/>
<dbReference type="PATRIC" id="fig|909613.9.peg.4489"/>
<protein>
    <recommendedName>
        <fullName evidence="1">Glyoxalase-like domain-containing protein</fullName>
    </recommendedName>
</protein>
<evidence type="ECO:0000313" key="2">
    <source>
        <dbReference type="EMBL" id="EWC60241.1"/>
    </source>
</evidence>
<organism evidence="2 3">
    <name type="scientific">Actinokineospora spheciospongiae</name>
    <dbReference type="NCBI Taxonomy" id="909613"/>
    <lineage>
        <taxon>Bacteria</taxon>
        <taxon>Bacillati</taxon>
        <taxon>Actinomycetota</taxon>
        <taxon>Actinomycetes</taxon>
        <taxon>Pseudonocardiales</taxon>
        <taxon>Pseudonocardiaceae</taxon>
        <taxon>Actinokineospora</taxon>
    </lineage>
</organism>
<accession>W7IV05</accession>
<dbReference type="InterPro" id="IPR041581">
    <property type="entry name" value="Glyoxalase_6"/>
</dbReference>
<gene>
    <name evidence="2" type="ORF">UO65_4487</name>
</gene>
<dbReference type="PANTHER" id="PTHR35908">
    <property type="entry name" value="HYPOTHETICAL FUSION PROTEIN"/>
    <property type="match status" value="1"/>
</dbReference>
<dbReference type="Pfam" id="PF18029">
    <property type="entry name" value="Glyoxalase_6"/>
    <property type="match status" value="1"/>
</dbReference>
<dbReference type="STRING" id="909613.UO65_4487"/>
<evidence type="ECO:0000259" key="1">
    <source>
        <dbReference type="Pfam" id="PF18029"/>
    </source>
</evidence>
<comment type="caution">
    <text evidence="2">The sequence shown here is derived from an EMBL/GenBank/DDBJ whole genome shotgun (WGS) entry which is preliminary data.</text>
</comment>
<dbReference type="SUPFAM" id="SSF54593">
    <property type="entry name" value="Glyoxalase/Bleomycin resistance protein/Dihydroxybiphenyl dioxygenase"/>
    <property type="match status" value="1"/>
</dbReference>
<dbReference type="EMBL" id="AYXG01000166">
    <property type="protein sequence ID" value="EWC60241.1"/>
    <property type="molecule type" value="Genomic_DNA"/>
</dbReference>
<dbReference type="RefSeq" id="WP_035285767.1">
    <property type="nucleotide sequence ID" value="NZ_AYXG01000166.1"/>
</dbReference>
<reference evidence="2 3" key="1">
    <citation type="journal article" date="2014" name="Genome Announc.">
        <title>Draft Genome Sequence of the Antitrypanosomally Active Sponge-Associated Bacterium Actinokineospora sp. Strain EG49.</title>
        <authorList>
            <person name="Harjes J."/>
            <person name="Ryu T."/>
            <person name="Abdelmohsen U.R."/>
            <person name="Moitinho-Silva L."/>
            <person name="Horn H."/>
            <person name="Ravasi T."/>
            <person name="Hentschel U."/>
        </authorList>
    </citation>
    <scope>NUCLEOTIDE SEQUENCE [LARGE SCALE GENOMIC DNA]</scope>
    <source>
        <strain evidence="2 3">EG49</strain>
    </source>
</reference>